<feature type="chain" id="PRO_5040980980" description="FAD-binding PCMH-type domain-containing protein" evidence="3">
    <location>
        <begin position="19"/>
        <end position="567"/>
    </location>
</feature>
<dbReference type="Pfam" id="PF08031">
    <property type="entry name" value="BBE"/>
    <property type="match status" value="1"/>
</dbReference>
<dbReference type="PANTHER" id="PTHR13878">
    <property type="entry name" value="GULONOLACTONE OXIDASE"/>
    <property type="match status" value="1"/>
</dbReference>
<dbReference type="PANTHER" id="PTHR13878:SF91">
    <property type="entry name" value="FAD BINDING DOMAIN PROTEIN (AFU_ORTHOLOGUE AFUA_6G12070)-RELATED"/>
    <property type="match status" value="1"/>
</dbReference>
<dbReference type="GO" id="GO:0071949">
    <property type="term" value="F:FAD binding"/>
    <property type="evidence" value="ECO:0007669"/>
    <property type="project" value="InterPro"/>
</dbReference>
<dbReference type="InterPro" id="IPR006094">
    <property type="entry name" value="Oxid_FAD_bind_N"/>
</dbReference>
<evidence type="ECO:0000313" key="5">
    <source>
        <dbReference type="EMBL" id="KAJ4318375.1"/>
    </source>
</evidence>
<dbReference type="AlphaFoldDB" id="A0A9W8WB07"/>
<dbReference type="InterPro" id="IPR016166">
    <property type="entry name" value="FAD-bd_PCMH"/>
</dbReference>
<dbReference type="GO" id="GO:0016491">
    <property type="term" value="F:oxidoreductase activity"/>
    <property type="evidence" value="ECO:0007669"/>
    <property type="project" value="UniProtKB-KW"/>
</dbReference>
<evidence type="ECO:0000259" key="4">
    <source>
        <dbReference type="PROSITE" id="PS51387"/>
    </source>
</evidence>
<dbReference type="InterPro" id="IPR016169">
    <property type="entry name" value="FAD-bd_PCMH_sub2"/>
</dbReference>
<dbReference type="Proteomes" id="UP001140502">
    <property type="component" value="Unassembled WGS sequence"/>
</dbReference>
<dbReference type="InterPro" id="IPR012951">
    <property type="entry name" value="BBE"/>
</dbReference>
<dbReference type="PROSITE" id="PS51257">
    <property type="entry name" value="PROKAR_LIPOPROTEIN"/>
    <property type="match status" value="1"/>
</dbReference>
<reference evidence="5" key="1">
    <citation type="submission" date="2022-10" db="EMBL/GenBank/DDBJ databases">
        <title>Tapping the CABI collections for fungal endophytes: first genome assemblies for Collariella, Neodidymelliopsis, Ascochyta clinopodiicola, Didymella pomorum, Didymosphaeria variabile, Neocosmospora piperis and Neocucurbitaria cava.</title>
        <authorList>
            <person name="Hill R."/>
        </authorList>
    </citation>
    <scope>NUCLEOTIDE SEQUENCE</scope>
    <source>
        <strain evidence="5">IMI 366586</strain>
    </source>
</reference>
<evidence type="ECO:0000256" key="2">
    <source>
        <dbReference type="ARBA" id="ARBA00023002"/>
    </source>
</evidence>
<keyword evidence="6" id="KW-1185">Reference proteome</keyword>
<dbReference type="Gene3D" id="3.30.465.10">
    <property type="match status" value="2"/>
</dbReference>
<accession>A0A9W8WB07</accession>
<dbReference type="OrthoDB" id="9983560at2759"/>
<evidence type="ECO:0000313" key="6">
    <source>
        <dbReference type="Proteomes" id="UP001140502"/>
    </source>
</evidence>
<protein>
    <recommendedName>
        <fullName evidence="4">FAD-binding PCMH-type domain-containing protein</fullName>
    </recommendedName>
</protein>
<keyword evidence="3" id="KW-0732">Signal</keyword>
<dbReference type="PROSITE" id="PS51387">
    <property type="entry name" value="FAD_PCMH"/>
    <property type="match status" value="1"/>
</dbReference>
<organism evidence="5 6">
    <name type="scientific">Fusarium piperis</name>
    <dbReference type="NCBI Taxonomy" id="1435070"/>
    <lineage>
        <taxon>Eukaryota</taxon>
        <taxon>Fungi</taxon>
        <taxon>Dikarya</taxon>
        <taxon>Ascomycota</taxon>
        <taxon>Pezizomycotina</taxon>
        <taxon>Sordariomycetes</taxon>
        <taxon>Hypocreomycetidae</taxon>
        <taxon>Hypocreales</taxon>
        <taxon>Nectriaceae</taxon>
        <taxon>Fusarium</taxon>
        <taxon>Fusarium solani species complex</taxon>
    </lineage>
</organism>
<proteinExistence type="inferred from homology"/>
<name>A0A9W8WB07_9HYPO</name>
<comment type="similarity">
    <text evidence="1">Belongs to the oxygen-dependent FAD-linked oxidoreductase family.</text>
</comment>
<gene>
    <name evidence="5" type="ORF">N0V84_006884</name>
</gene>
<comment type="caution">
    <text evidence="5">The sequence shown here is derived from an EMBL/GenBank/DDBJ whole genome shotgun (WGS) entry which is preliminary data.</text>
</comment>
<dbReference type="InterPro" id="IPR050432">
    <property type="entry name" value="FAD-linked_Oxidoreductases_BP"/>
</dbReference>
<feature type="domain" description="FAD-binding PCMH-type" evidence="4">
    <location>
        <begin position="113"/>
        <end position="292"/>
    </location>
</feature>
<feature type="signal peptide" evidence="3">
    <location>
        <begin position="1"/>
        <end position="18"/>
    </location>
</feature>
<sequence length="567" mass="61359">MRVETLLFGSLAATAALGASVGSSSCKCFPGDKCWPSDNEWKSLNTSVSGRLIKTVPLGSPCHDPTYDGEECQYLQSQWQSPGIHMASSSSIMAPWFANQSCDPFQPQSRSCTLGNYVRYAVDVRTTSDIVNTINFARNKNIRLVIRNTGHDYNGRSTGAGALSIWTHHLKDITFKDYNANGYKGKAVTIGAGVQGFDILSAGNQAGYVVVGGECPTVGLAGGYTQGGGHSALSSSFGLSAQNTLEFQVVTAESGLVTASREKNSDLFWALNGGGGGNWGVVVSMTVKAFPDSKIGAGTLGFFTSNNDQATFYEGIEAFHSKLPAMVDAGSMVVYYFTNTFFQIAPLTAYNKTKEEVQAIMKPFVLALNDLGINYTVAYDQADSYYDHYDKYFGPLPVGNIQVGIAQYGGRLIPRDTIVNNNAALMETAKSIVEQGVTWIGVGTNVAPFSNPDTQAVLPAWKKTLVHATLTTPWSFTAPWSDMLSLQNLMTEKIMPEIEAVTPGSGAYMNEADFRQPRFQQEFFGSNYAKLLSIKKKWDKNGIFYALNAVGSEQWSVASDGRMCKAN</sequence>
<dbReference type="SUPFAM" id="SSF56176">
    <property type="entry name" value="FAD-binding/transporter-associated domain-like"/>
    <property type="match status" value="1"/>
</dbReference>
<dbReference type="EMBL" id="JAPEUR010000142">
    <property type="protein sequence ID" value="KAJ4318375.1"/>
    <property type="molecule type" value="Genomic_DNA"/>
</dbReference>
<keyword evidence="2" id="KW-0560">Oxidoreductase</keyword>
<dbReference type="InterPro" id="IPR036318">
    <property type="entry name" value="FAD-bd_PCMH-like_sf"/>
</dbReference>
<evidence type="ECO:0000256" key="1">
    <source>
        <dbReference type="ARBA" id="ARBA00005466"/>
    </source>
</evidence>
<dbReference type="Pfam" id="PF01565">
    <property type="entry name" value="FAD_binding_4"/>
    <property type="match status" value="1"/>
</dbReference>
<evidence type="ECO:0000256" key="3">
    <source>
        <dbReference type="SAM" id="SignalP"/>
    </source>
</evidence>